<evidence type="ECO:0000256" key="1">
    <source>
        <dbReference type="ARBA" id="ARBA00004141"/>
    </source>
</evidence>
<evidence type="ECO:0000256" key="8">
    <source>
        <dbReference type="RuleBase" id="RU003732"/>
    </source>
</evidence>
<feature type="transmembrane region" description="Helical" evidence="10">
    <location>
        <begin position="220"/>
        <end position="239"/>
    </location>
</feature>
<feature type="transmembrane region" description="Helical" evidence="10">
    <location>
        <begin position="592"/>
        <end position="613"/>
    </location>
</feature>
<keyword evidence="6" id="KW-0479">Metal-binding</keyword>
<dbReference type="SUPFAM" id="SSF161070">
    <property type="entry name" value="SNF-like"/>
    <property type="match status" value="2"/>
</dbReference>
<feature type="binding site" evidence="6">
    <location>
        <position position="442"/>
    </location>
    <ligand>
        <name>Na(+)</name>
        <dbReference type="ChEBI" id="CHEBI:29101"/>
        <label>1</label>
    </ligand>
</feature>
<feature type="binding site" evidence="6">
    <location>
        <position position="343"/>
    </location>
    <ligand>
        <name>Na(+)</name>
        <dbReference type="ChEBI" id="CHEBI:29101"/>
        <label>1</label>
    </ligand>
</feature>
<sequence length="663" mass="74844">MTGKENTQMGYKGDWGDKRMKNEQEKREEATRDKAAEMERGERGQWANKTEFLLSMLGSMVGLGNVWRFPYLCYKNGGGVFLVPYVLLAVTCGVPLFLLESSIGQYTQQGLITCWRRLCPLAEGIGYGGLMVQLYSCVCYIIILAWALLYLIFSFSSQLPWASCTNTWNTASCIDLNTLNLTANWVHQSNNTNAATEFWEHRVLGISGGIEQVGSIRWELALCLFAMWITCYFCIWKGVKSTGKVVYFTAIFPYVMLLVLLVRGLTLPGALDGIGFYLYPDPTRLADPQVFYLLGWPIRAAHYCFAFVPLSIKFCVNVNSRMSKQLVISLQVWMEAGAQIFFSYSVGAGSLTVLGSYNAYNNNCYRDCWLCLLNSGTSFIAGFAVFSVLGFMAHELGVPIEKVAESGPGLAFIAYPQATTMMPLPQFWAVCFFIMIILLGLDTQFVSVEVVVTTVSDLFPAVLRRRRKIFLLLFCVTCFLLGLLLITEGGMYVFQLIDYYGGSGVCVIFLTVMESLTVGWIFGKCGDSQYWAERLYDGIKDMAGVRPNALFKSFWCYVTPLASMGSLIFYFVKYEPLTFNHWYVYPDWAYTVGWLMSLSSILLVPLLGIFKICTGRGSIKQRLSTQCHPDKYLPLMKKQRAEQQHGVKEEMEIEEMSTERQIL</sequence>
<evidence type="ECO:0000256" key="3">
    <source>
        <dbReference type="ARBA" id="ARBA00022692"/>
    </source>
</evidence>
<feature type="binding site" evidence="6">
    <location>
        <position position="374"/>
    </location>
    <ligand>
        <name>Na(+)</name>
        <dbReference type="ChEBI" id="CHEBI:29101"/>
        <label>1</label>
    </ligand>
</feature>
<dbReference type="AlphaFoldDB" id="A0A8T2PN85"/>
<evidence type="ECO:0000256" key="9">
    <source>
        <dbReference type="SAM" id="MobiDB-lite"/>
    </source>
</evidence>
<feature type="transmembrane region" description="Helical" evidence="10">
    <location>
        <begin position="469"/>
        <end position="487"/>
    </location>
</feature>
<dbReference type="GO" id="GO:0046872">
    <property type="term" value="F:metal ion binding"/>
    <property type="evidence" value="ECO:0007669"/>
    <property type="project" value="UniProtKB-KW"/>
</dbReference>
<evidence type="ECO:0000256" key="10">
    <source>
        <dbReference type="SAM" id="Phobius"/>
    </source>
</evidence>
<evidence type="ECO:0000256" key="2">
    <source>
        <dbReference type="ARBA" id="ARBA00022448"/>
    </source>
</evidence>
<gene>
    <name evidence="11" type="ORF">JZ751_022968</name>
</gene>
<evidence type="ECO:0000256" key="4">
    <source>
        <dbReference type="ARBA" id="ARBA00022989"/>
    </source>
</evidence>
<dbReference type="CDD" id="cd11496">
    <property type="entry name" value="SLC6sbd-TauT-like"/>
    <property type="match status" value="1"/>
</dbReference>
<feature type="transmembrane region" description="Helical" evidence="10">
    <location>
        <begin position="251"/>
        <end position="278"/>
    </location>
</feature>
<keyword evidence="3 8" id="KW-0812">Transmembrane</keyword>
<feature type="transmembrane region" description="Helical" evidence="10">
    <location>
        <begin position="427"/>
        <end position="448"/>
    </location>
</feature>
<feature type="compositionally biased region" description="Basic and acidic residues" evidence="9">
    <location>
        <begin position="14"/>
        <end position="40"/>
    </location>
</feature>
<feature type="transmembrane region" description="Helical" evidence="10">
    <location>
        <begin position="132"/>
        <end position="153"/>
    </location>
</feature>
<dbReference type="GO" id="GO:0005886">
    <property type="term" value="C:plasma membrane"/>
    <property type="evidence" value="ECO:0007669"/>
    <property type="project" value="TreeGrafter"/>
</dbReference>
<keyword evidence="2 8" id="KW-0813">Transport</keyword>
<dbReference type="GO" id="GO:0005332">
    <property type="term" value="F:gamma-aminobutyric acid:sodium:chloride symporter activity"/>
    <property type="evidence" value="ECO:0007669"/>
    <property type="project" value="TreeGrafter"/>
</dbReference>
<feature type="disulfide bond" evidence="7">
    <location>
        <begin position="164"/>
        <end position="173"/>
    </location>
</feature>
<evidence type="ECO:0000256" key="6">
    <source>
        <dbReference type="PIRSR" id="PIRSR600175-1"/>
    </source>
</evidence>
<keyword evidence="6" id="KW-0915">Sodium</keyword>
<feature type="binding site" evidence="6">
    <location>
        <position position="65"/>
    </location>
    <ligand>
        <name>Na(+)</name>
        <dbReference type="ChEBI" id="CHEBI:29101"/>
        <label>1</label>
    </ligand>
</feature>
<evidence type="ECO:0000256" key="7">
    <source>
        <dbReference type="PIRSR" id="PIRSR600175-2"/>
    </source>
</evidence>
<feature type="transmembrane region" description="Helical" evidence="10">
    <location>
        <begin position="369"/>
        <end position="393"/>
    </location>
</feature>
<keyword evidence="4 10" id="KW-1133">Transmembrane helix</keyword>
<dbReference type="PANTHER" id="PTHR11616">
    <property type="entry name" value="SODIUM/CHLORIDE DEPENDENT TRANSPORTER"/>
    <property type="match status" value="1"/>
</dbReference>
<keyword evidence="7" id="KW-1015">Disulfide bond</keyword>
<comment type="similarity">
    <text evidence="8">Belongs to the sodium:neurotransmitter symporter (SNF) (TC 2.A.22) family.</text>
</comment>
<feature type="transmembrane region" description="Helical" evidence="10">
    <location>
        <begin position="81"/>
        <end position="99"/>
    </location>
</feature>
<name>A0A8T2PN85_9TELE</name>
<feature type="transmembrane region" description="Helical" evidence="10">
    <location>
        <begin position="52"/>
        <end position="69"/>
    </location>
</feature>
<protein>
    <recommendedName>
        <fullName evidence="8">Transporter</fullName>
    </recommendedName>
</protein>
<dbReference type="Proteomes" id="UP000824540">
    <property type="component" value="Unassembled WGS sequence"/>
</dbReference>
<keyword evidence="12" id="KW-1185">Reference proteome</keyword>
<feature type="binding site" evidence="6">
    <location>
        <position position="61"/>
    </location>
    <ligand>
        <name>Na(+)</name>
        <dbReference type="ChEBI" id="CHEBI:29101"/>
        <label>1</label>
    </ligand>
</feature>
<evidence type="ECO:0000256" key="5">
    <source>
        <dbReference type="ARBA" id="ARBA00023136"/>
    </source>
</evidence>
<dbReference type="EMBL" id="JAFBMS010000006">
    <property type="protein sequence ID" value="KAG9351717.1"/>
    <property type="molecule type" value="Genomic_DNA"/>
</dbReference>
<feature type="binding site" evidence="6">
    <location>
        <position position="439"/>
    </location>
    <ligand>
        <name>Na(+)</name>
        <dbReference type="ChEBI" id="CHEBI:29101"/>
        <label>1</label>
    </ligand>
</feature>
<proteinExistence type="inferred from homology"/>
<feature type="transmembrane region" description="Helical" evidence="10">
    <location>
        <begin position="554"/>
        <end position="572"/>
    </location>
</feature>
<accession>A0A8T2PN85</accession>
<dbReference type="InterPro" id="IPR037272">
    <property type="entry name" value="SNS_sf"/>
</dbReference>
<comment type="caution">
    <text evidence="11">The sequence shown here is derived from an EMBL/GenBank/DDBJ whole genome shotgun (WGS) entry which is preliminary data.</text>
</comment>
<feature type="region of interest" description="Disordered" evidence="9">
    <location>
        <begin position="1"/>
        <end position="40"/>
    </location>
</feature>
<dbReference type="PANTHER" id="PTHR11616:SF237">
    <property type="entry name" value="TRANSPORTER"/>
    <property type="match status" value="1"/>
</dbReference>
<dbReference type="PROSITE" id="PS50267">
    <property type="entry name" value="NA_NEUROTRAN_SYMP_3"/>
    <property type="match status" value="1"/>
</dbReference>
<keyword evidence="5 10" id="KW-0472">Membrane</keyword>
<dbReference type="Pfam" id="PF00209">
    <property type="entry name" value="SNF"/>
    <property type="match status" value="2"/>
</dbReference>
<feature type="binding site" evidence="6">
    <location>
        <position position="58"/>
    </location>
    <ligand>
        <name>Na(+)</name>
        <dbReference type="ChEBI" id="CHEBI:29101"/>
        <label>1</label>
    </ligand>
</feature>
<keyword evidence="8" id="KW-0769">Symport</keyword>
<dbReference type="GO" id="GO:0042995">
    <property type="term" value="C:cell projection"/>
    <property type="evidence" value="ECO:0007669"/>
    <property type="project" value="TreeGrafter"/>
</dbReference>
<organism evidence="11 12">
    <name type="scientific">Albula glossodonta</name>
    <name type="common">roundjaw bonefish</name>
    <dbReference type="NCBI Taxonomy" id="121402"/>
    <lineage>
        <taxon>Eukaryota</taxon>
        <taxon>Metazoa</taxon>
        <taxon>Chordata</taxon>
        <taxon>Craniata</taxon>
        <taxon>Vertebrata</taxon>
        <taxon>Euteleostomi</taxon>
        <taxon>Actinopterygii</taxon>
        <taxon>Neopterygii</taxon>
        <taxon>Teleostei</taxon>
        <taxon>Albuliformes</taxon>
        <taxon>Albulidae</taxon>
        <taxon>Albula</taxon>
    </lineage>
</organism>
<dbReference type="PROSITE" id="PS00610">
    <property type="entry name" value="NA_NEUROTRAN_SYMP_1"/>
    <property type="match status" value="1"/>
</dbReference>
<reference evidence="11" key="1">
    <citation type="thesis" date="2021" institute="BYU ScholarsArchive" country="Provo, UT, USA">
        <title>Applications of and Algorithms for Genome Assembly and Genomic Analyses with an Emphasis on Marine Teleosts.</title>
        <authorList>
            <person name="Pickett B.D."/>
        </authorList>
    </citation>
    <scope>NUCLEOTIDE SEQUENCE</scope>
    <source>
        <strain evidence="11">HI-2016</strain>
    </source>
</reference>
<feature type="transmembrane region" description="Helical" evidence="10">
    <location>
        <begin position="499"/>
        <end position="522"/>
    </location>
</feature>
<feature type="transmembrane region" description="Helical" evidence="10">
    <location>
        <begin position="332"/>
        <end position="357"/>
    </location>
</feature>
<dbReference type="InterPro" id="IPR000175">
    <property type="entry name" value="Na/ntran_symport"/>
</dbReference>
<evidence type="ECO:0000313" key="11">
    <source>
        <dbReference type="EMBL" id="KAG9351717.1"/>
    </source>
</evidence>
<dbReference type="PRINTS" id="PR00176">
    <property type="entry name" value="NANEUSMPORT"/>
</dbReference>
<comment type="subcellular location">
    <subcellularLocation>
        <location evidence="1">Membrane</location>
        <topology evidence="1">Multi-pass membrane protein</topology>
    </subcellularLocation>
</comment>
<evidence type="ECO:0000313" key="12">
    <source>
        <dbReference type="Proteomes" id="UP000824540"/>
    </source>
</evidence>
<dbReference type="PROSITE" id="PS00754">
    <property type="entry name" value="NA_NEUROTRAN_SYMP_2"/>
    <property type="match status" value="1"/>
</dbReference>
<dbReference type="OrthoDB" id="6581954at2759"/>